<feature type="region of interest" description="Disordered" evidence="1">
    <location>
        <begin position="721"/>
        <end position="740"/>
    </location>
</feature>
<feature type="compositionally biased region" description="Acidic residues" evidence="1">
    <location>
        <begin position="788"/>
        <end position="801"/>
    </location>
</feature>
<dbReference type="AlphaFoldDB" id="A0AAV9PJI4"/>
<keyword evidence="3" id="KW-1185">Reference proteome</keyword>
<comment type="caution">
    <text evidence="2">The sequence shown here is derived from an EMBL/GenBank/DDBJ whole genome shotgun (WGS) entry which is preliminary data.</text>
</comment>
<feature type="region of interest" description="Disordered" evidence="1">
    <location>
        <begin position="973"/>
        <end position="1006"/>
    </location>
</feature>
<feature type="region of interest" description="Disordered" evidence="1">
    <location>
        <begin position="750"/>
        <end position="807"/>
    </location>
</feature>
<feature type="region of interest" description="Disordered" evidence="1">
    <location>
        <begin position="33"/>
        <end position="203"/>
    </location>
</feature>
<feature type="compositionally biased region" description="Polar residues" evidence="1">
    <location>
        <begin position="551"/>
        <end position="560"/>
    </location>
</feature>
<reference evidence="2 3" key="1">
    <citation type="submission" date="2023-08" db="EMBL/GenBank/DDBJ databases">
        <title>Black Yeasts Isolated from many extreme environments.</title>
        <authorList>
            <person name="Coleine C."/>
            <person name="Stajich J.E."/>
            <person name="Selbmann L."/>
        </authorList>
    </citation>
    <scope>NUCLEOTIDE SEQUENCE [LARGE SCALE GENOMIC DNA]</scope>
    <source>
        <strain evidence="2 3">CCFEE 5935</strain>
    </source>
</reference>
<evidence type="ECO:0000313" key="2">
    <source>
        <dbReference type="EMBL" id="KAK5173998.1"/>
    </source>
</evidence>
<protein>
    <submittedName>
        <fullName evidence="2">Uncharacterized protein</fullName>
    </submittedName>
</protein>
<sequence>MAGTSAAVMLSPTPTLHLPASKVKNVVRLERTAERMSSNGSDLGEEIRRLSRGNSVASSNYGDTRPGMGRVGSNASSRSNSYGVARYGGSKPTMLERGLSTRSSRSSSHGVNAAARGGGYSPNGYVTSPVGSPTESWPHASLSRVQSGSKTSRLAQVSEPLQEGRPLDSPLRPSFSVHEEEEDQDMLQTAAGGPMDRSRDVSQTSFGHRYDQIAGQIAQSLEHVPPSPPKDPAQMHREDALQQLGVGGDEMGPRRPSSTDTYREAQLAFKDFDGVHFSPDTDEYVAVDEAGNEVRRVSARSVSGGMSEEAASMLRTAHDRPVSFAPPPPEEDMVYYPAPVPRMLNLPKRLSQLPSADVQAKRRSQMLGVMPDNDRAGAPWLAQEGGGSRGHSRNASGSSDAIHKAFLNERMSGNMSNLPPQLRANMYFEHQPVQHDVEVKSESAVATLDDILAASATAPIHAFTDHPFAGDVRSSVYSMEHIARKSTATLGSAPSPEQKKIKKRRSSSIGALLRRATSNDQLTDTLKKRNSRGSIMTEFTEGGNKLRKRQSQLSMGTQLEQDGRVQTPASELREGNRQSGLIASAQNADEVEMDDDRRVSRAPTVMSSGYKLDDADQIDEDFKELETQEDAEEGEPVFVQPSTLLAELQVRKMQLKSRNRTAATAFPRGMHSTLLELDAVEEISKRKRQQQRIALAWEDPHQRALEADMDKNDEDVPLGMLFPGKDGATARKMNDGKDWDRPLGLMEKRLMEDSEPLSNRRNRLRGVSPGRGRMPMASASQLNLAAEVEAEENGGEEEDEHAGETLGERLRRLRTKRELDGALADITGDEKSGSRPVSRLVDDVMSQFGGLDVKDENGEAAAGAPPRDEEETLGQRRARLQREREAGGERNVSGSSADRPGLQSRNSFANLLTSNPVGQRTASKTYEPAQGSLLHSNERIQARHRNQLQATNTNSAGLGMPLVDSKQQAMYAPNSGGLLGQQHNSRAPSGGFAAGTYNNGMGGVQPQPSPMGAMSGYFSPNPGMNGYGYAGTPGMMSAYNPYQQQQQQQQMAMMQMQQQQQQQQQAMRNPAAYHALHGGHGGGGMGQGINGFSNAMMNGGGTYASFAQNQGMMMGAGGAGGMMGMGGMGMMGGLDEEGLDPKQKAAIDRWRVGVAQQ</sequence>
<feature type="region of interest" description="Disordered" evidence="1">
    <location>
        <begin position="850"/>
        <end position="905"/>
    </location>
</feature>
<proteinExistence type="predicted"/>
<dbReference type="EMBL" id="JAVRRT010000002">
    <property type="protein sequence ID" value="KAK5173998.1"/>
    <property type="molecule type" value="Genomic_DNA"/>
</dbReference>
<dbReference type="Proteomes" id="UP001337655">
    <property type="component" value="Unassembled WGS sequence"/>
</dbReference>
<feature type="compositionally biased region" description="Polar residues" evidence="1">
    <location>
        <begin position="143"/>
        <end position="155"/>
    </location>
</feature>
<feature type="compositionally biased region" description="Basic and acidic residues" evidence="1">
    <location>
        <begin position="728"/>
        <end position="740"/>
    </location>
</feature>
<feature type="compositionally biased region" description="Polar residues" evidence="1">
    <location>
        <begin position="124"/>
        <end position="135"/>
    </location>
</feature>
<feature type="compositionally biased region" description="Polar residues" evidence="1">
    <location>
        <begin position="73"/>
        <end position="82"/>
    </location>
</feature>
<gene>
    <name evidence="2" type="ORF">LTR77_001077</name>
</gene>
<organism evidence="2 3">
    <name type="scientific">Saxophila tyrrhenica</name>
    <dbReference type="NCBI Taxonomy" id="1690608"/>
    <lineage>
        <taxon>Eukaryota</taxon>
        <taxon>Fungi</taxon>
        <taxon>Dikarya</taxon>
        <taxon>Ascomycota</taxon>
        <taxon>Pezizomycotina</taxon>
        <taxon>Dothideomycetes</taxon>
        <taxon>Dothideomycetidae</taxon>
        <taxon>Mycosphaerellales</taxon>
        <taxon>Extremaceae</taxon>
        <taxon>Saxophila</taxon>
    </lineage>
</organism>
<accession>A0AAV9PJI4</accession>
<feature type="compositionally biased region" description="Polar residues" evidence="1">
    <location>
        <begin position="52"/>
        <end position="62"/>
    </location>
</feature>
<evidence type="ECO:0000256" key="1">
    <source>
        <dbReference type="SAM" id="MobiDB-lite"/>
    </source>
</evidence>
<evidence type="ECO:0000313" key="3">
    <source>
        <dbReference type="Proteomes" id="UP001337655"/>
    </source>
</evidence>
<dbReference type="RefSeq" id="XP_064662667.1">
    <property type="nucleotide sequence ID" value="XM_064798340.1"/>
</dbReference>
<feature type="compositionally biased region" description="Polar residues" evidence="1">
    <location>
        <begin position="577"/>
        <end position="587"/>
    </location>
</feature>
<feature type="region of interest" description="Disordered" evidence="1">
    <location>
        <begin position="368"/>
        <end position="398"/>
    </location>
</feature>
<name>A0AAV9PJI4_9PEZI</name>
<dbReference type="GeneID" id="89922425"/>
<feature type="region of interest" description="Disordered" evidence="1">
    <location>
        <begin position="526"/>
        <end position="609"/>
    </location>
</feature>